<dbReference type="InterPro" id="IPR001206">
    <property type="entry name" value="Diacylglycerol_kinase_cat_dom"/>
</dbReference>
<accession>A0A4Y9ZF55</accession>
<keyword evidence="3" id="KW-1185">Reference proteome</keyword>
<evidence type="ECO:0000313" key="2">
    <source>
        <dbReference type="EMBL" id="TFY72398.1"/>
    </source>
</evidence>
<dbReference type="InterPro" id="IPR050187">
    <property type="entry name" value="Lipid_Phosphate_FormReg"/>
</dbReference>
<dbReference type="SUPFAM" id="SSF111331">
    <property type="entry name" value="NAD kinase/diacylglycerol kinase-like"/>
    <property type="match status" value="1"/>
</dbReference>
<dbReference type="GO" id="GO:0005737">
    <property type="term" value="C:cytoplasm"/>
    <property type="evidence" value="ECO:0007669"/>
    <property type="project" value="TreeGrafter"/>
</dbReference>
<dbReference type="OrthoDB" id="336240at2759"/>
<dbReference type="EMBL" id="SEOQ01000016">
    <property type="protein sequence ID" value="TFY72398.1"/>
    <property type="molecule type" value="Genomic_DNA"/>
</dbReference>
<evidence type="ECO:0000259" key="1">
    <source>
        <dbReference type="PROSITE" id="PS50146"/>
    </source>
</evidence>
<organism evidence="2 3">
    <name type="scientific">Dentipellis fragilis</name>
    <dbReference type="NCBI Taxonomy" id="205917"/>
    <lineage>
        <taxon>Eukaryota</taxon>
        <taxon>Fungi</taxon>
        <taxon>Dikarya</taxon>
        <taxon>Basidiomycota</taxon>
        <taxon>Agaricomycotina</taxon>
        <taxon>Agaricomycetes</taxon>
        <taxon>Russulales</taxon>
        <taxon>Hericiaceae</taxon>
        <taxon>Dentipellis</taxon>
    </lineage>
</organism>
<proteinExistence type="predicted"/>
<feature type="domain" description="DAGKc" evidence="1">
    <location>
        <begin position="1"/>
        <end position="154"/>
    </location>
</feature>
<gene>
    <name evidence="2" type="ORF">EVG20_g637</name>
</gene>
<dbReference type="Pfam" id="PF00781">
    <property type="entry name" value="DAGK_cat"/>
    <property type="match status" value="1"/>
</dbReference>
<dbReference type="GO" id="GO:0001727">
    <property type="term" value="F:lipid kinase activity"/>
    <property type="evidence" value="ECO:0007669"/>
    <property type="project" value="TreeGrafter"/>
</dbReference>
<evidence type="ECO:0000313" key="3">
    <source>
        <dbReference type="Proteomes" id="UP000298327"/>
    </source>
</evidence>
<dbReference type="AlphaFoldDB" id="A0A4Y9ZF55"/>
<sequence length="417" mass="45334">MLAVVVNPVCGACRGKQLAQDHVLPLLASHGRHPDLYAETECPGHAGTLLINWITQTAPTPPLHISIILISGDGTLHEIVNALYRRTHDDPSFSLPQIRFVLVAAGTANALYASLCLADGASDPLASLRTFLSSAIDSSPVLVPLTLARTTFHPPSDTPVLVPKPIIAAVVTSTSLHASILQDSEALRSTIPGLERFKTAAAQNATRWYSSRVRLLPSSDADEKRPQIYDANTDSFVPYTSKEGEDGTIELDGPFVYFLSTVNVDRLEPQFQIAPLARSHKPAGGTMDLIVVRPMRDPSIGANDEEARCNFGTKTWKVLGAAYDGGRHVVMRYGGDGAIDASNAGVNVVEYLRIGGWEWIPVRRLAIELAISFADKNDRMMQIPKHALYALMGLLSRYHEGEQPGVLCWKGRLMGWT</sequence>
<dbReference type="PANTHER" id="PTHR12358">
    <property type="entry name" value="SPHINGOSINE KINASE"/>
    <property type="match status" value="1"/>
</dbReference>
<dbReference type="PROSITE" id="PS50146">
    <property type="entry name" value="DAGK"/>
    <property type="match status" value="1"/>
</dbReference>
<dbReference type="InterPro" id="IPR017438">
    <property type="entry name" value="ATP-NAD_kinase_N"/>
</dbReference>
<dbReference type="GO" id="GO:0016020">
    <property type="term" value="C:membrane"/>
    <property type="evidence" value="ECO:0007669"/>
    <property type="project" value="TreeGrafter"/>
</dbReference>
<name>A0A4Y9ZF55_9AGAM</name>
<comment type="caution">
    <text evidence="2">The sequence shown here is derived from an EMBL/GenBank/DDBJ whole genome shotgun (WGS) entry which is preliminary data.</text>
</comment>
<dbReference type="GO" id="GO:0046512">
    <property type="term" value="P:sphingosine biosynthetic process"/>
    <property type="evidence" value="ECO:0007669"/>
    <property type="project" value="TreeGrafter"/>
</dbReference>
<dbReference type="STRING" id="205917.A0A4Y9ZF55"/>
<dbReference type="Proteomes" id="UP000298327">
    <property type="component" value="Unassembled WGS sequence"/>
</dbReference>
<dbReference type="Gene3D" id="3.40.50.10330">
    <property type="entry name" value="Probable inorganic polyphosphate/atp-NAD kinase, domain 1"/>
    <property type="match status" value="1"/>
</dbReference>
<dbReference type="PANTHER" id="PTHR12358:SF105">
    <property type="entry name" value="DAGKC DOMAIN-CONTAINING PROTEIN"/>
    <property type="match status" value="1"/>
</dbReference>
<dbReference type="Gene3D" id="2.60.200.40">
    <property type="match status" value="1"/>
</dbReference>
<reference evidence="2 3" key="1">
    <citation type="submission" date="2019-02" db="EMBL/GenBank/DDBJ databases">
        <title>Genome sequencing of the rare red list fungi Dentipellis fragilis.</title>
        <authorList>
            <person name="Buettner E."/>
            <person name="Kellner H."/>
        </authorList>
    </citation>
    <scope>NUCLEOTIDE SEQUENCE [LARGE SCALE GENOMIC DNA]</scope>
    <source>
        <strain evidence="2 3">DSM 105465</strain>
    </source>
</reference>
<protein>
    <recommendedName>
        <fullName evidence="1">DAGKc domain-containing protein</fullName>
    </recommendedName>
</protein>
<dbReference type="InterPro" id="IPR016064">
    <property type="entry name" value="NAD/diacylglycerol_kinase_sf"/>
</dbReference>